<accession>A0A7V5PPT2</accession>
<keyword evidence="6" id="KW-0472">Membrane</keyword>
<evidence type="ECO:0000256" key="3">
    <source>
        <dbReference type="ARBA" id="ARBA00029447"/>
    </source>
</evidence>
<evidence type="ECO:0000256" key="1">
    <source>
        <dbReference type="ARBA" id="ARBA00004370"/>
    </source>
</evidence>
<evidence type="ECO:0000259" key="8">
    <source>
        <dbReference type="PROSITE" id="PS50885"/>
    </source>
</evidence>
<dbReference type="AlphaFoldDB" id="A0A7V5PPT2"/>
<dbReference type="EMBL" id="DROD01000399">
    <property type="protein sequence ID" value="HHJ52682.1"/>
    <property type="molecule type" value="Genomic_DNA"/>
</dbReference>
<feature type="domain" description="Methyl-accepting transducer" evidence="7">
    <location>
        <begin position="158"/>
        <end position="394"/>
    </location>
</feature>
<dbReference type="FunFam" id="1.10.287.950:FF:000001">
    <property type="entry name" value="Methyl-accepting chemotaxis sensory transducer"/>
    <property type="match status" value="1"/>
</dbReference>
<dbReference type="PROSITE" id="PS50885">
    <property type="entry name" value="HAMP"/>
    <property type="match status" value="1"/>
</dbReference>
<protein>
    <submittedName>
        <fullName evidence="9">Methyl-accepting chemotaxis protein</fullName>
    </submittedName>
</protein>
<dbReference type="PANTHER" id="PTHR32089:SF112">
    <property type="entry name" value="LYSOZYME-LIKE PROTEIN-RELATED"/>
    <property type="match status" value="1"/>
</dbReference>
<evidence type="ECO:0000256" key="2">
    <source>
        <dbReference type="ARBA" id="ARBA00023224"/>
    </source>
</evidence>
<dbReference type="Pfam" id="PF00015">
    <property type="entry name" value="MCPsignal"/>
    <property type="match status" value="1"/>
</dbReference>
<dbReference type="SUPFAM" id="SSF58104">
    <property type="entry name" value="Methyl-accepting chemotaxis protein (MCP) signaling domain"/>
    <property type="match status" value="1"/>
</dbReference>
<dbReference type="InterPro" id="IPR004089">
    <property type="entry name" value="MCPsignal_dom"/>
</dbReference>
<proteinExistence type="inferred from homology"/>
<dbReference type="Gene3D" id="1.10.287.950">
    <property type="entry name" value="Methyl-accepting chemotaxis protein"/>
    <property type="match status" value="1"/>
</dbReference>
<dbReference type="GO" id="GO:0016020">
    <property type="term" value="C:membrane"/>
    <property type="evidence" value="ECO:0007669"/>
    <property type="project" value="UniProtKB-SubCell"/>
</dbReference>
<dbReference type="InterPro" id="IPR003660">
    <property type="entry name" value="HAMP_dom"/>
</dbReference>
<evidence type="ECO:0000313" key="9">
    <source>
        <dbReference type="EMBL" id="HHJ52682.1"/>
    </source>
</evidence>
<evidence type="ECO:0000256" key="5">
    <source>
        <dbReference type="SAM" id="Coils"/>
    </source>
</evidence>
<feature type="transmembrane region" description="Helical" evidence="6">
    <location>
        <begin position="23"/>
        <end position="54"/>
    </location>
</feature>
<dbReference type="Proteomes" id="UP000886124">
    <property type="component" value="Unassembled WGS sequence"/>
</dbReference>
<name>A0A7V5PPT2_CALAY</name>
<dbReference type="GO" id="GO:0006935">
    <property type="term" value="P:chemotaxis"/>
    <property type="evidence" value="ECO:0007669"/>
    <property type="project" value="InterPro"/>
</dbReference>
<evidence type="ECO:0000256" key="6">
    <source>
        <dbReference type="SAM" id="Phobius"/>
    </source>
</evidence>
<keyword evidence="2 4" id="KW-0807">Transducer</keyword>
<sequence length="432" mass="46950">TAALLLLLRPVAALTWNDYQYLVLVLAGGFLIYLILLFLMSRIASGVAASITFFKTNLDRFKKGEKLLRPEGQADYLQELYPDLKELEQELEKRNRSDESREKIQKQMTEFLRIVNAAAAGDFTVTADVTADTFGALADSFNLMISDLSDLIKDAKKAADQVADSTANILTNIEAMAQGALEQASQTENISNSAKDMAKLIEETNQSAQRAAEAARAAKEVAEKGSDIVKQSIIGMQNIRNSVREASRQVRMLGENSARIGEITDFISEIANRTNLLALNASIEAARAGEAGRGFSVVADEIRNLAERSSTSAEEISKLIDDIQTGIAKTMQAMENGNKEVAEGTKLVDSAGEALREIVGRVEVSTGSSVEISNLTQEQTRFSQEIVSSLEHIAGIAKKTATGAKQSREAAIQLEALSNNLKQAVERFRLAK</sequence>
<gene>
    <name evidence="9" type="ORF">ENJ89_05765</name>
</gene>
<evidence type="ECO:0000256" key="4">
    <source>
        <dbReference type="PROSITE-ProRule" id="PRU00284"/>
    </source>
</evidence>
<comment type="similarity">
    <text evidence="3">Belongs to the methyl-accepting chemotaxis (MCP) protein family.</text>
</comment>
<dbReference type="PANTHER" id="PTHR32089">
    <property type="entry name" value="METHYL-ACCEPTING CHEMOTAXIS PROTEIN MCPB"/>
    <property type="match status" value="1"/>
</dbReference>
<feature type="coiled-coil region" evidence="5">
    <location>
        <begin position="198"/>
        <end position="256"/>
    </location>
</feature>
<comment type="subcellular location">
    <subcellularLocation>
        <location evidence="1">Membrane</location>
    </subcellularLocation>
</comment>
<dbReference type="GO" id="GO:0007165">
    <property type="term" value="P:signal transduction"/>
    <property type="evidence" value="ECO:0007669"/>
    <property type="project" value="UniProtKB-KW"/>
</dbReference>
<dbReference type="PRINTS" id="PR00260">
    <property type="entry name" value="CHEMTRNSDUCR"/>
</dbReference>
<dbReference type="InterPro" id="IPR004090">
    <property type="entry name" value="Chemotax_Me-accpt_rcpt"/>
</dbReference>
<feature type="non-terminal residue" evidence="9">
    <location>
        <position position="1"/>
    </location>
</feature>
<dbReference type="PROSITE" id="PS50111">
    <property type="entry name" value="CHEMOTAXIS_TRANSDUC_2"/>
    <property type="match status" value="1"/>
</dbReference>
<dbReference type="SMART" id="SM00304">
    <property type="entry name" value="HAMP"/>
    <property type="match status" value="1"/>
</dbReference>
<feature type="domain" description="HAMP" evidence="8">
    <location>
        <begin position="102"/>
        <end position="153"/>
    </location>
</feature>
<dbReference type="CDD" id="cd11386">
    <property type="entry name" value="MCP_signal"/>
    <property type="match status" value="1"/>
</dbReference>
<evidence type="ECO:0000259" key="7">
    <source>
        <dbReference type="PROSITE" id="PS50111"/>
    </source>
</evidence>
<dbReference type="SMART" id="SM00283">
    <property type="entry name" value="MA"/>
    <property type="match status" value="1"/>
</dbReference>
<keyword evidence="6" id="KW-0812">Transmembrane</keyword>
<keyword evidence="5" id="KW-0175">Coiled coil</keyword>
<comment type="caution">
    <text evidence="9">The sequence shown here is derived from an EMBL/GenBank/DDBJ whole genome shotgun (WGS) entry which is preliminary data.</text>
</comment>
<dbReference type="GO" id="GO:0004888">
    <property type="term" value="F:transmembrane signaling receptor activity"/>
    <property type="evidence" value="ECO:0007669"/>
    <property type="project" value="InterPro"/>
</dbReference>
<reference evidence="9" key="1">
    <citation type="journal article" date="2020" name="mSystems">
        <title>Genome- and Community-Level Interaction Insights into Carbon Utilization and Element Cycling Functions of Hydrothermarchaeota in Hydrothermal Sediment.</title>
        <authorList>
            <person name="Zhou Z."/>
            <person name="Liu Y."/>
            <person name="Xu W."/>
            <person name="Pan J."/>
            <person name="Luo Z.H."/>
            <person name="Li M."/>
        </authorList>
    </citation>
    <scope>NUCLEOTIDE SEQUENCE [LARGE SCALE GENOMIC DNA]</scope>
    <source>
        <strain evidence="9">HyVt-527</strain>
    </source>
</reference>
<dbReference type="CDD" id="cd06225">
    <property type="entry name" value="HAMP"/>
    <property type="match status" value="1"/>
</dbReference>
<organism evidence="9">
    <name type="scientific">Caldithrix abyssi</name>
    <dbReference type="NCBI Taxonomy" id="187145"/>
    <lineage>
        <taxon>Bacteria</taxon>
        <taxon>Pseudomonadati</taxon>
        <taxon>Calditrichota</taxon>
        <taxon>Calditrichia</taxon>
        <taxon>Calditrichales</taxon>
        <taxon>Calditrichaceae</taxon>
        <taxon>Caldithrix</taxon>
    </lineage>
</organism>
<keyword evidence="6" id="KW-1133">Transmembrane helix</keyword>